<dbReference type="PROSITE" id="PS50977">
    <property type="entry name" value="HTH_TETR_2"/>
    <property type="match status" value="1"/>
</dbReference>
<name>A0A7D6Z1L6_9NOCA</name>
<accession>A0A7D6Z1L6</accession>
<evidence type="ECO:0000313" key="5">
    <source>
        <dbReference type="Proteomes" id="UP000515512"/>
    </source>
</evidence>
<keyword evidence="5" id="KW-1185">Reference proteome</keyword>
<evidence type="ECO:0000256" key="1">
    <source>
        <dbReference type="ARBA" id="ARBA00023125"/>
    </source>
</evidence>
<keyword evidence="1 2" id="KW-0238">DNA-binding</keyword>
<dbReference type="Proteomes" id="UP000515512">
    <property type="component" value="Chromosome"/>
</dbReference>
<evidence type="ECO:0000313" key="4">
    <source>
        <dbReference type="EMBL" id="QLY28404.1"/>
    </source>
</evidence>
<dbReference type="RefSeq" id="WP_181579611.1">
    <property type="nucleotide sequence ID" value="NZ_CP059399.1"/>
</dbReference>
<dbReference type="Pfam" id="PF00440">
    <property type="entry name" value="TetR_N"/>
    <property type="match status" value="1"/>
</dbReference>
<evidence type="ECO:0000256" key="2">
    <source>
        <dbReference type="PROSITE-ProRule" id="PRU00335"/>
    </source>
</evidence>
<dbReference type="EMBL" id="CP059399">
    <property type="protein sequence ID" value="QLY28404.1"/>
    <property type="molecule type" value="Genomic_DNA"/>
</dbReference>
<reference evidence="4 5" key="1">
    <citation type="submission" date="2020-07" db="EMBL/GenBank/DDBJ databases">
        <authorList>
            <person name="Zhuang K."/>
            <person name="Ran Y."/>
        </authorList>
    </citation>
    <scope>NUCLEOTIDE SEQUENCE [LARGE SCALE GENOMIC DNA]</scope>
    <source>
        <strain evidence="4 5">WCH-YHL-001</strain>
    </source>
</reference>
<dbReference type="GO" id="GO:0003677">
    <property type="term" value="F:DNA binding"/>
    <property type="evidence" value="ECO:0007669"/>
    <property type="project" value="UniProtKB-UniRule"/>
</dbReference>
<feature type="DNA-binding region" description="H-T-H motif" evidence="2">
    <location>
        <begin position="29"/>
        <end position="48"/>
    </location>
</feature>
<dbReference type="Gene3D" id="1.10.357.10">
    <property type="entry name" value="Tetracycline Repressor, domain 2"/>
    <property type="match status" value="1"/>
</dbReference>
<dbReference type="KEGG" id="nhu:H0264_23895"/>
<sequence length="199" mass="21207">MPRPRIHDLDAVLDAAEALAVESGAAAVTIRAVATATGMSNGALYHSFHSRSELLARTWIRAAQRFLDLQAELVDASAGDGIEAVVAAAEAPVAFARRFPASTKLMFLGRRDELLGTDLPAGLTADLAATDRRLIGMLKRLSLALWDRKDAAALDTLTTCVVDLPTAILLDRDRLTNPTARAHLRAAVRAVLEVGPPPQ</sequence>
<protein>
    <submittedName>
        <fullName evidence="4">TetR family transcriptional regulator</fullName>
    </submittedName>
</protein>
<dbReference type="InterPro" id="IPR001647">
    <property type="entry name" value="HTH_TetR"/>
</dbReference>
<dbReference type="InterPro" id="IPR009057">
    <property type="entry name" value="Homeodomain-like_sf"/>
</dbReference>
<evidence type="ECO:0000259" key="3">
    <source>
        <dbReference type="PROSITE" id="PS50977"/>
    </source>
</evidence>
<gene>
    <name evidence="4" type="ORF">H0264_23895</name>
</gene>
<dbReference type="AlphaFoldDB" id="A0A7D6Z1L6"/>
<feature type="domain" description="HTH tetR-type" evidence="3">
    <location>
        <begin position="6"/>
        <end position="66"/>
    </location>
</feature>
<dbReference type="SUPFAM" id="SSF46689">
    <property type="entry name" value="Homeodomain-like"/>
    <property type="match status" value="1"/>
</dbReference>
<dbReference type="PRINTS" id="PR00455">
    <property type="entry name" value="HTHTETR"/>
</dbReference>
<organism evidence="4 5">
    <name type="scientific">Nocardia huaxiensis</name>
    <dbReference type="NCBI Taxonomy" id="2755382"/>
    <lineage>
        <taxon>Bacteria</taxon>
        <taxon>Bacillati</taxon>
        <taxon>Actinomycetota</taxon>
        <taxon>Actinomycetes</taxon>
        <taxon>Mycobacteriales</taxon>
        <taxon>Nocardiaceae</taxon>
        <taxon>Nocardia</taxon>
    </lineage>
</organism>
<proteinExistence type="predicted"/>